<protein>
    <submittedName>
        <fullName evidence="8">Uncharacterized protein</fullName>
    </submittedName>
</protein>
<accession>A0AAD5UBA8</accession>
<evidence type="ECO:0000259" key="6">
    <source>
        <dbReference type="Pfam" id="PF07970"/>
    </source>
</evidence>
<dbReference type="PANTHER" id="PTHR10984:SF30">
    <property type="entry name" value="ENDOPLASMIC RETICULUM-GOLGI INTERMEDIATE COMPARTMENT PROTEIN 2"/>
    <property type="match status" value="1"/>
</dbReference>
<evidence type="ECO:0000256" key="2">
    <source>
        <dbReference type="ARBA" id="ARBA00022692"/>
    </source>
</evidence>
<keyword evidence="4" id="KW-0472">Membrane</keyword>
<dbReference type="InterPro" id="IPR039542">
    <property type="entry name" value="Erv_N"/>
</dbReference>
<comment type="caution">
    <text evidence="8">The sequence shown here is derived from an EMBL/GenBank/DDBJ whole genome shotgun (WGS) entry which is preliminary data.</text>
</comment>
<dbReference type="EMBL" id="JADGKB010000120">
    <property type="protein sequence ID" value="KAJ3253080.1"/>
    <property type="molecule type" value="Genomic_DNA"/>
</dbReference>
<dbReference type="GO" id="GO:0030134">
    <property type="term" value="C:COPII-coated ER to Golgi transport vesicle"/>
    <property type="evidence" value="ECO:0007669"/>
    <property type="project" value="TreeGrafter"/>
</dbReference>
<keyword evidence="3" id="KW-1133">Transmembrane helix</keyword>
<dbReference type="Pfam" id="PF07970">
    <property type="entry name" value="COPIIcoated_ERV"/>
    <property type="match status" value="1"/>
</dbReference>
<name>A0AAD5UBA8_9FUNG</name>
<dbReference type="Proteomes" id="UP001210925">
    <property type="component" value="Unassembled WGS sequence"/>
</dbReference>
<feature type="domain" description="Endoplasmic reticulum vesicle transporter N-terminal" evidence="7">
    <location>
        <begin position="10"/>
        <end position="45"/>
    </location>
</feature>
<gene>
    <name evidence="8" type="ORF">HK103_000992</name>
</gene>
<reference evidence="8" key="1">
    <citation type="submission" date="2020-05" db="EMBL/GenBank/DDBJ databases">
        <title>Phylogenomic resolution of chytrid fungi.</title>
        <authorList>
            <person name="Stajich J.E."/>
            <person name="Amses K."/>
            <person name="Simmons R."/>
            <person name="Seto K."/>
            <person name="Myers J."/>
            <person name="Bonds A."/>
            <person name="Quandt C.A."/>
            <person name="Barry K."/>
            <person name="Liu P."/>
            <person name="Grigoriev I."/>
            <person name="Longcore J.E."/>
            <person name="James T.Y."/>
        </authorList>
    </citation>
    <scope>NUCLEOTIDE SEQUENCE</scope>
    <source>
        <strain evidence="8">PLAUS21</strain>
    </source>
</reference>
<sequence>MYKRKSFLVGFDAFPKIDKELTKSTESGGLVSIIILAVLTFLLCVNQDLRIDILDVAQTALAVGRQVKMTPVSYNDLGTTDLSHQLDSHNVNRVGSPHRPAKDTWRNPHQSSSGKLIFILGPLNGCRFQGSFSIAKVEGMFHITALGHGYMGAHTPHEAMNFTHRVDKLSFGRHYPGLVNPLDHTHLSAATNFDNFQYYLGIVPTIYVDKTVTFFGGVLVTNQYAVTEFSHIVDPNKPDALPGIFIKYNLEPISVRVTQQHTGLIQFITRTCGIIGGN</sequence>
<evidence type="ECO:0000259" key="7">
    <source>
        <dbReference type="Pfam" id="PF13850"/>
    </source>
</evidence>
<keyword evidence="2" id="KW-0812">Transmembrane</keyword>
<keyword evidence="9" id="KW-1185">Reference proteome</keyword>
<evidence type="ECO:0000313" key="9">
    <source>
        <dbReference type="Proteomes" id="UP001210925"/>
    </source>
</evidence>
<dbReference type="InterPro" id="IPR012936">
    <property type="entry name" value="Erv_C"/>
</dbReference>
<dbReference type="GO" id="GO:0016020">
    <property type="term" value="C:membrane"/>
    <property type="evidence" value="ECO:0007669"/>
    <property type="project" value="UniProtKB-SubCell"/>
</dbReference>
<proteinExistence type="predicted"/>
<dbReference type="AlphaFoldDB" id="A0AAD5UBA8"/>
<dbReference type="GO" id="GO:0005783">
    <property type="term" value="C:endoplasmic reticulum"/>
    <property type="evidence" value="ECO:0007669"/>
    <property type="project" value="TreeGrafter"/>
</dbReference>
<dbReference type="Pfam" id="PF13850">
    <property type="entry name" value="ERGIC_N"/>
    <property type="match status" value="1"/>
</dbReference>
<evidence type="ECO:0000256" key="5">
    <source>
        <dbReference type="SAM" id="MobiDB-lite"/>
    </source>
</evidence>
<dbReference type="GO" id="GO:0006890">
    <property type="term" value="P:retrograde vesicle-mediated transport, Golgi to endoplasmic reticulum"/>
    <property type="evidence" value="ECO:0007669"/>
    <property type="project" value="TreeGrafter"/>
</dbReference>
<feature type="domain" description="Endoplasmic reticulum vesicle transporter C-terminal" evidence="6">
    <location>
        <begin position="124"/>
        <end position="277"/>
    </location>
</feature>
<organism evidence="8 9">
    <name type="scientific">Boothiomyces macroporosus</name>
    <dbReference type="NCBI Taxonomy" id="261099"/>
    <lineage>
        <taxon>Eukaryota</taxon>
        <taxon>Fungi</taxon>
        <taxon>Fungi incertae sedis</taxon>
        <taxon>Chytridiomycota</taxon>
        <taxon>Chytridiomycota incertae sedis</taxon>
        <taxon>Chytridiomycetes</taxon>
        <taxon>Rhizophydiales</taxon>
        <taxon>Terramycetaceae</taxon>
        <taxon>Boothiomyces</taxon>
    </lineage>
</organism>
<dbReference type="PANTHER" id="PTHR10984">
    <property type="entry name" value="ENDOPLASMIC RETICULUM-GOLGI INTERMEDIATE COMPARTMENT PROTEIN"/>
    <property type="match status" value="1"/>
</dbReference>
<dbReference type="InterPro" id="IPR045888">
    <property type="entry name" value="Erv"/>
</dbReference>
<evidence type="ECO:0000256" key="1">
    <source>
        <dbReference type="ARBA" id="ARBA00004370"/>
    </source>
</evidence>
<evidence type="ECO:0000313" key="8">
    <source>
        <dbReference type="EMBL" id="KAJ3253080.1"/>
    </source>
</evidence>
<evidence type="ECO:0000256" key="3">
    <source>
        <dbReference type="ARBA" id="ARBA00022989"/>
    </source>
</evidence>
<dbReference type="GO" id="GO:0006888">
    <property type="term" value="P:endoplasmic reticulum to Golgi vesicle-mediated transport"/>
    <property type="evidence" value="ECO:0007669"/>
    <property type="project" value="TreeGrafter"/>
</dbReference>
<feature type="region of interest" description="Disordered" evidence="5">
    <location>
        <begin position="88"/>
        <end position="109"/>
    </location>
</feature>
<comment type="subcellular location">
    <subcellularLocation>
        <location evidence="1">Membrane</location>
    </subcellularLocation>
</comment>
<evidence type="ECO:0000256" key="4">
    <source>
        <dbReference type="ARBA" id="ARBA00023136"/>
    </source>
</evidence>